<keyword evidence="8 18" id="KW-0418">Kinase</keyword>
<sequence>MIRRKRLFWQLFPSYVGIIVVALTAVSLFALASMKSFYHHQTLEDLESLARVMRLRVAPLMEEARFDEVDAYCKGAAKSAGSRVSVIDRQGRVLGDSTKDPRGMENHGSRPEVVEALKGRTGSSIRHSSTLSTNMMYVAVPIEREDVVYGVLRTALPMTALEEEARSVRLRIALWGLFTALVAAFISLMVSRKITRPISDMQRSARLFAEGDFSHKLYVPDSHEIGGLAESMNRMAEQLDERIKTTTRQRNEMEAVLTSMVEGVMAVDERFSIISMNAAAHGIFGLVPGEAVGYGVSEAIRNIAFIRFVEKAAGTSEAMDEDIKLWDDRETLLHTRSTPLRGVGETRLGTLIVFNDVTRMRRLENMRRDFAANASHEMRTPLTCIKGAVETILLEKEALLENHGRFYTIIEKNVDRMSQLIEDLLELSRIEQQQLGSLPLNPSSVDAVVESSLVLLAGNAASKEVAIDVSGDTGVQAFFDPMLLERAVVNLLDNAIKYSPAKSTVTVAVEKIAHRVEIRVSDQGCGISAEHIPRLFERFYRVDSARSRKLGGTGLGLAIVKHVMHLLQGDVLLESTPDKGSTFTLVLKG</sequence>
<feature type="domain" description="PAS" evidence="16">
    <location>
        <begin position="249"/>
        <end position="293"/>
    </location>
</feature>
<dbReference type="CDD" id="cd00075">
    <property type="entry name" value="HATPase"/>
    <property type="match status" value="1"/>
</dbReference>
<evidence type="ECO:0000313" key="19">
    <source>
        <dbReference type="Proteomes" id="UP001320148"/>
    </source>
</evidence>
<dbReference type="CDD" id="cd06225">
    <property type="entry name" value="HAMP"/>
    <property type="match status" value="1"/>
</dbReference>
<dbReference type="RefSeq" id="WP_236889524.1">
    <property type="nucleotide sequence ID" value="NZ_AP024488.1"/>
</dbReference>
<dbReference type="Gene3D" id="3.30.450.20">
    <property type="entry name" value="PAS domain"/>
    <property type="match status" value="2"/>
</dbReference>
<dbReference type="Pfam" id="PF00512">
    <property type="entry name" value="HisKA"/>
    <property type="match status" value="1"/>
</dbReference>
<dbReference type="EMBL" id="AP024488">
    <property type="protein sequence ID" value="BCS98116.1"/>
    <property type="molecule type" value="Genomic_DNA"/>
</dbReference>
<dbReference type="EC" id="2.7.13.3" evidence="3"/>
<dbReference type="PROSITE" id="PS50112">
    <property type="entry name" value="PAS"/>
    <property type="match status" value="1"/>
</dbReference>
<proteinExistence type="predicted"/>
<evidence type="ECO:0000256" key="11">
    <source>
        <dbReference type="ARBA" id="ARBA00023012"/>
    </source>
</evidence>
<dbReference type="SUPFAM" id="SSF158472">
    <property type="entry name" value="HAMP domain-like"/>
    <property type="match status" value="1"/>
</dbReference>
<dbReference type="Gene3D" id="3.30.565.10">
    <property type="entry name" value="Histidine kinase-like ATPase, C-terminal domain"/>
    <property type="match status" value="1"/>
</dbReference>
<dbReference type="Pfam" id="PF00672">
    <property type="entry name" value="HAMP"/>
    <property type="match status" value="1"/>
</dbReference>
<dbReference type="Pfam" id="PF02518">
    <property type="entry name" value="HATPase_c"/>
    <property type="match status" value="1"/>
</dbReference>
<keyword evidence="7" id="KW-0547">Nucleotide-binding</keyword>
<dbReference type="PANTHER" id="PTHR42878:SF7">
    <property type="entry name" value="SENSOR HISTIDINE KINASE GLRK"/>
    <property type="match status" value="1"/>
</dbReference>
<dbReference type="PROSITE" id="PS50109">
    <property type="entry name" value="HIS_KIN"/>
    <property type="match status" value="1"/>
</dbReference>
<keyword evidence="10 14" id="KW-1133">Transmembrane helix</keyword>
<accession>A0ABN6F8K6</accession>
<dbReference type="Gene3D" id="6.10.340.10">
    <property type="match status" value="1"/>
</dbReference>
<dbReference type="Pfam" id="PF00989">
    <property type="entry name" value="PAS"/>
    <property type="match status" value="1"/>
</dbReference>
<dbReference type="SUPFAM" id="SSF55874">
    <property type="entry name" value="ATPase domain of HSP90 chaperone/DNA topoisomerase II/histidine kinase"/>
    <property type="match status" value="1"/>
</dbReference>
<keyword evidence="12 14" id="KW-0472">Membrane</keyword>
<dbReference type="InterPro" id="IPR004358">
    <property type="entry name" value="Sig_transdc_His_kin-like_C"/>
</dbReference>
<dbReference type="InterPro" id="IPR036890">
    <property type="entry name" value="HATPase_C_sf"/>
</dbReference>
<organism evidence="18 19">
    <name type="scientific">Desulfoluna limicola</name>
    <dbReference type="NCBI Taxonomy" id="2810562"/>
    <lineage>
        <taxon>Bacteria</taxon>
        <taxon>Pseudomonadati</taxon>
        <taxon>Thermodesulfobacteriota</taxon>
        <taxon>Desulfobacteria</taxon>
        <taxon>Desulfobacterales</taxon>
        <taxon>Desulfolunaceae</taxon>
        <taxon>Desulfoluna</taxon>
    </lineage>
</organism>
<evidence type="ECO:0000256" key="13">
    <source>
        <dbReference type="SAM" id="Coils"/>
    </source>
</evidence>
<dbReference type="SUPFAM" id="SSF55785">
    <property type="entry name" value="PYP-like sensor domain (PAS domain)"/>
    <property type="match status" value="1"/>
</dbReference>
<dbReference type="SMART" id="SM00388">
    <property type="entry name" value="HisKA"/>
    <property type="match status" value="1"/>
</dbReference>
<dbReference type="PANTHER" id="PTHR42878">
    <property type="entry name" value="TWO-COMPONENT HISTIDINE KINASE"/>
    <property type="match status" value="1"/>
</dbReference>
<dbReference type="InterPro" id="IPR003661">
    <property type="entry name" value="HisK_dim/P_dom"/>
</dbReference>
<dbReference type="InterPro" id="IPR005467">
    <property type="entry name" value="His_kinase_dom"/>
</dbReference>
<evidence type="ECO:0000256" key="2">
    <source>
        <dbReference type="ARBA" id="ARBA00004141"/>
    </source>
</evidence>
<name>A0ABN6F8K6_9BACT</name>
<feature type="coiled-coil region" evidence="13">
    <location>
        <begin position="229"/>
        <end position="256"/>
    </location>
</feature>
<feature type="transmembrane region" description="Helical" evidence="14">
    <location>
        <begin position="12"/>
        <end position="32"/>
    </location>
</feature>
<keyword evidence="4" id="KW-0597">Phosphoprotein</keyword>
<protein>
    <recommendedName>
        <fullName evidence="3">histidine kinase</fullName>
        <ecNumber evidence="3">2.7.13.3</ecNumber>
    </recommendedName>
</protein>
<dbReference type="InterPro" id="IPR000014">
    <property type="entry name" value="PAS"/>
</dbReference>
<evidence type="ECO:0000256" key="7">
    <source>
        <dbReference type="ARBA" id="ARBA00022741"/>
    </source>
</evidence>
<dbReference type="Proteomes" id="UP001320148">
    <property type="component" value="Chromosome"/>
</dbReference>
<evidence type="ECO:0000256" key="14">
    <source>
        <dbReference type="SAM" id="Phobius"/>
    </source>
</evidence>
<keyword evidence="11" id="KW-0902">Two-component regulatory system</keyword>
<evidence type="ECO:0000256" key="6">
    <source>
        <dbReference type="ARBA" id="ARBA00022692"/>
    </source>
</evidence>
<comment type="subcellular location">
    <subcellularLocation>
        <location evidence="2">Membrane</location>
        <topology evidence="2">Multi-pass membrane protein</topology>
    </subcellularLocation>
</comment>
<dbReference type="CDD" id="cd00082">
    <property type="entry name" value="HisKA"/>
    <property type="match status" value="1"/>
</dbReference>
<keyword evidence="6 14" id="KW-0812">Transmembrane</keyword>
<evidence type="ECO:0000256" key="1">
    <source>
        <dbReference type="ARBA" id="ARBA00000085"/>
    </source>
</evidence>
<evidence type="ECO:0000256" key="8">
    <source>
        <dbReference type="ARBA" id="ARBA00022777"/>
    </source>
</evidence>
<keyword evidence="5" id="KW-0808">Transferase</keyword>
<dbReference type="PRINTS" id="PR00344">
    <property type="entry name" value="BCTRLSENSOR"/>
</dbReference>
<dbReference type="SMART" id="SM00387">
    <property type="entry name" value="HATPase_c"/>
    <property type="match status" value="1"/>
</dbReference>
<feature type="domain" description="Histidine kinase" evidence="15">
    <location>
        <begin position="373"/>
        <end position="589"/>
    </location>
</feature>
<feature type="domain" description="HAMP" evidence="17">
    <location>
        <begin position="192"/>
        <end position="244"/>
    </location>
</feature>
<comment type="catalytic activity">
    <reaction evidence="1">
        <text>ATP + protein L-histidine = ADP + protein N-phospho-L-histidine.</text>
        <dbReference type="EC" id="2.7.13.3"/>
    </reaction>
</comment>
<evidence type="ECO:0000259" key="17">
    <source>
        <dbReference type="PROSITE" id="PS50885"/>
    </source>
</evidence>
<keyword evidence="19" id="KW-1185">Reference proteome</keyword>
<dbReference type="GO" id="GO:0016301">
    <property type="term" value="F:kinase activity"/>
    <property type="evidence" value="ECO:0007669"/>
    <property type="project" value="UniProtKB-KW"/>
</dbReference>
<dbReference type="PROSITE" id="PS50885">
    <property type="entry name" value="HAMP"/>
    <property type="match status" value="1"/>
</dbReference>
<reference evidence="18 19" key="1">
    <citation type="submission" date="2021-02" db="EMBL/GenBank/DDBJ databases">
        <title>Complete genome of Desulfoluna sp. strain ASN36.</title>
        <authorList>
            <person name="Takahashi A."/>
            <person name="Kojima H."/>
            <person name="Fukui M."/>
        </authorList>
    </citation>
    <scope>NUCLEOTIDE SEQUENCE [LARGE SCALE GENOMIC DNA]</scope>
    <source>
        <strain evidence="18 19">ASN36</strain>
    </source>
</reference>
<evidence type="ECO:0000256" key="12">
    <source>
        <dbReference type="ARBA" id="ARBA00023136"/>
    </source>
</evidence>
<evidence type="ECO:0000256" key="4">
    <source>
        <dbReference type="ARBA" id="ARBA00022553"/>
    </source>
</evidence>
<dbReference type="CDD" id="cd00130">
    <property type="entry name" value="PAS"/>
    <property type="match status" value="1"/>
</dbReference>
<evidence type="ECO:0000256" key="3">
    <source>
        <dbReference type="ARBA" id="ARBA00012438"/>
    </source>
</evidence>
<dbReference type="InterPro" id="IPR003660">
    <property type="entry name" value="HAMP_dom"/>
</dbReference>
<dbReference type="InterPro" id="IPR036097">
    <property type="entry name" value="HisK_dim/P_sf"/>
</dbReference>
<dbReference type="SMART" id="SM00304">
    <property type="entry name" value="HAMP"/>
    <property type="match status" value="1"/>
</dbReference>
<evidence type="ECO:0000259" key="16">
    <source>
        <dbReference type="PROSITE" id="PS50112"/>
    </source>
</evidence>
<evidence type="ECO:0000259" key="15">
    <source>
        <dbReference type="PROSITE" id="PS50109"/>
    </source>
</evidence>
<dbReference type="Gene3D" id="1.10.287.130">
    <property type="match status" value="1"/>
</dbReference>
<evidence type="ECO:0000313" key="18">
    <source>
        <dbReference type="EMBL" id="BCS98116.1"/>
    </source>
</evidence>
<dbReference type="InterPro" id="IPR013767">
    <property type="entry name" value="PAS_fold"/>
</dbReference>
<dbReference type="InterPro" id="IPR003594">
    <property type="entry name" value="HATPase_dom"/>
</dbReference>
<dbReference type="InterPro" id="IPR035965">
    <property type="entry name" value="PAS-like_dom_sf"/>
</dbReference>
<gene>
    <name evidence="18" type="primary">phoR</name>
    <name evidence="18" type="ORF">DSLASN_37480</name>
</gene>
<evidence type="ECO:0000256" key="10">
    <source>
        <dbReference type="ARBA" id="ARBA00022989"/>
    </source>
</evidence>
<evidence type="ECO:0000256" key="9">
    <source>
        <dbReference type="ARBA" id="ARBA00022840"/>
    </source>
</evidence>
<keyword evidence="13" id="KW-0175">Coiled coil</keyword>
<dbReference type="SUPFAM" id="SSF47384">
    <property type="entry name" value="Homodimeric domain of signal transducing histidine kinase"/>
    <property type="match status" value="1"/>
</dbReference>
<evidence type="ECO:0000256" key="5">
    <source>
        <dbReference type="ARBA" id="ARBA00022679"/>
    </source>
</evidence>
<keyword evidence="9" id="KW-0067">ATP-binding</keyword>
<dbReference type="InterPro" id="IPR050351">
    <property type="entry name" value="BphY/WalK/GraS-like"/>
</dbReference>